<dbReference type="EMBL" id="CADEPI010000286">
    <property type="protein sequence ID" value="CAB3382855.1"/>
    <property type="molecule type" value="Genomic_DNA"/>
</dbReference>
<sequence>MFWGLTLESGKKYAQKVRYSFHISMAALDVRVSTSQDVAVILSVGKSEFVLCNLQRRHSVLQQQLDLNFLRGQEIVFSLCGSGKVTLTGFFVPGDFEESEEDEEGEEAPQLMPIADKKKKKKNVEIPLSSSNKKLKTLPPILNSDDDDESDDMMAEDSDCVEIEEDSEGEEEKDSDEDVEEESDDFELDSDGDDSEESDMEVPTPQKQFKSPKAQEQKTPNKARNGVATPKEYHSGKREKQAPKGRGRNVFK</sequence>
<feature type="region of interest" description="Disordered" evidence="1">
    <location>
        <begin position="97"/>
        <end position="252"/>
    </location>
</feature>
<evidence type="ECO:0000313" key="3">
    <source>
        <dbReference type="EMBL" id="CAB3382855.1"/>
    </source>
</evidence>
<gene>
    <name evidence="3" type="ORF">CLODIP_2_CD07608</name>
</gene>
<dbReference type="OrthoDB" id="1902587at2759"/>
<feature type="compositionally biased region" description="Basic and acidic residues" evidence="1">
    <location>
        <begin position="231"/>
        <end position="242"/>
    </location>
</feature>
<feature type="compositionally biased region" description="Acidic residues" evidence="1">
    <location>
        <begin position="144"/>
        <end position="200"/>
    </location>
</feature>
<proteinExistence type="predicted"/>
<dbReference type="Pfam" id="PF17800">
    <property type="entry name" value="NPL"/>
    <property type="match status" value="1"/>
</dbReference>
<feature type="compositionally biased region" description="Acidic residues" evidence="1">
    <location>
        <begin position="97"/>
        <end position="107"/>
    </location>
</feature>
<keyword evidence="4" id="KW-1185">Reference proteome</keyword>
<dbReference type="AlphaFoldDB" id="A0A8S1DXU5"/>
<comment type="caution">
    <text evidence="3">The sequence shown here is derived from an EMBL/GenBank/DDBJ whole genome shotgun (WGS) entry which is preliminary data.</text>
</comment>
<accession>A0A8S1DXU5</accession>
<evidence type="ECO:0000313" key="4">
    <source>
        <dbReference type="Proteomes" id="UP000494165"/>
    </source>
</evidence>
<organism evidence="3 4">
    <name type="scientific">Cloeon dipterum</name>
    <dbReference type="NCBI Taxonomy" id="197152"/>
    <lineage>
        <taxon>Eukaryota</taxon>
        <taxon>Metazoa</taxon>
        <taxon>Ecdysozoa</taxon>
        <taxon>Arthropoda</taxon>
        <taxon>Hexapoda</taxon>
        <taxon>Insecta</taxon>
        <taxon>Pterygota</taxon>
        <taxon>Palaeoptera</taxon>
        <taxon>Ephemeroptera</taxon>
        <taxon>Pisciforma</taxon>
        <taxon>Baetidae</taxon>
        <taxon>Cloeon</taxon>
    </lineage>
</organism>
<name>A0A8S1DXU5_9INSE</name>
<feature type="compositionally biased region" description="Basic residues" evidence="1">
    <location>
        <begin position="243"/>
        <end position="252"/>
    </location>
</feature>
<evidence type="ECO:0000259" key="2">
    <source>
        <dbReference type="Pfam" id="PF17800"/>
    </source>
</evidence>
<reference evidence="3 4" key="1">
    <citation type="submission" date="2020-04" db="EMBL/GenBank/DDBJ databases">
        <authorList>
            <person name="Alioto T."/>
            <person name="Alioto T."/>
            <person name="Gomez Garrido J."/>
        </authorList>
    </citation>
    <scope>NUCLEOTIDE SEQUENCE [LARGE SCALE GENOMIC DNA]</scope>
</reference>
<feature type="domain" description="Nucleoplasmin-like" evidence="2">
    <location>
        <begin position="2"/>
        <end position="92"/>
    </location>
</feature>
<dbReference type="InterPro" id="IPR041232">
    <property type="entry name" value="NPL"/>
</dbReference>
<dbReference type="Gene3D" id="2.60.120.340">
    <property type="entry name" value="Nucleoplasmin core domain"/>
    <property type="match status" value="1"/>
</dbReference>
<protein>
    <recommendedName>
        <fullName evidence="2">Nucleoplasmin-like domain-containing protein</fullName>
    </recommendedName>
</protein>
<dbReference type="Proteomes" id="UP000494165">
    <property type="component" value="Unassembled WGS sequence"/>
</dbReference>
<evidence type="ECO:0000256" key="1">
    <source>
        <dbReference type="SAM" id="MobiDB-lite"/>
    </source>
</evidence>